<reference evidence="1" key="2">
    <citation type="journal article" date="2021" name="PeerJ">
        <title>Extensive microbial diversity within the chicken gut microbiome revealed by metagenomics and culture.</title>
        <authorList>
            <person name="Gilroy R."/>
            <person name="Ravi A."/>
            <person name="Getino M."/>
            <person name="Pursley I."/>
            <person name="Horton D.L."/>
            <person name="Alikhan N.F."/>
            <person name="Baker D."/>
            <person name="Gharbi K."/>
            <person name="Hall N."/>
            <person name="Watson M."/>
            <person name="Adriaenssens E.M."/>
            <person name="Foster-Nyarko E."/>
            <person name="Jarju S."/>
            <person name="Secka A."/>
            <person name="Antonio M."/>
            <person name="Oren A."/>
            <person name="Chaudhuri R.R."/>
            <person name="La Ragione R."/>
            <person name="Hildebrand F."/>
            <person name="Pallen M.J."/>
        </authorList>
    </citation>
    <scope>NUCLEOTIDE SEQUENCE</scope>
    <source>
        <strain evidence="1">D3-1215</strain>
    </source>
</reference>
<comment type="caution">
    <text evidence="1">The sequence shown here is derived from an EMBL/GenBank/DDBJ whole genome shotgun (WGS) entry which is preliminary data.</text>
</comment>
<dbReference type="Proteomes" id="UP000823637">
    <property type="component" value="Unassembled WGS sequence"/>
</dbReference>
<sequence length="256" mass="29408">MPYRRLPNTDVARLRAMQTALKKYHELGDGSVPYSFKTVSAIENFLPRFEAAMQNYKQSLAAQTKNSEKYQNLTATARMYISHFIQVLNLACIRGEIKPDKKTFYRLLPHDNSVPDLSNDNLVLEWGKNIIEGEAERIRTGGAPIYNPAIGKVRVHYEQFKDSYQDRKVMRKNTDRYLEAVQNLRGDADKLILDLWNQIEGGFAGLGTEMMQQKSKGFGVVYYLRRKERKALEAAGGDLSLFAEDDYEDFETEESE</sequence>
<dbReference type="EMBL" id="JADIMR010000003">
    <property type="protein sequence ID" value="MBO8446156.1"/>
    <property type="molecule type" value="Genomic_DNA"/>
</dbReference>
<protein>
    <submittedName>
        <fullName evidence="1">Uncharacterized protein</fullName>
    </submittedName>
</protein>
<reference evidence="1" key="1">
    <citation type="submission" date="2020-10" db="EMBL/GenBank/DDBJ databases">
        <authorList>
            <person name="Gilroy R."/>
        </authorList>
    </citation>
    <scope>NUCLEOTIDE SEQUENCE</scope>
    <source>
        <strain evidence="1">D3-1215</strain>
    </source>
</reference>
<gene>
    <name evidence="1" type="ORF">IAC32_00190</name>
</gene>
<evidence type="ECO:0000313" key="1">
    <source>
        <dbReference type="EMBL" id="MBO8446156.1"/>
    </source>
</evidence>
<organism evidence="1 2">
    <name type="scientific">Candidatus Enterocola intestinipullorum</name>
    <dbReference type="NCBI Taxonomy" id="2840783"/>
    <lineage>
        <taxon>Bacteria</taxon>
        <taxon>Pseudomonadati</taxon>
        <taxon>Bacteroidota</taxon>
        <taxon>Bacteroidia</taxon>
        <taxon>Bacteroidales</taxon>
        <taxon>Candidatus Enterocola</taxon>
    </lineage>
</organism>
<name>A0A9D9EGK8_9BACT</name>
<dbReference type="AlphaFoldDB" id="A0A9D9EGK8"/>
<evidence type="ECO:0000313" key="2">
    <source>
        <dbReference type="Proteomes" id="UP000823637"/>
    </source>
</evidence>
<proteinExistence type="predicted"/>
<accession>A0A9D9EGK8</accession>